<keyword evidence="1" id="KW-0812">Transmembrane</keyword>
<keyword evidence="1" id="KW-1133">Transmembrane helix</keyword>
<evidence type="ECO:0000256" key="1">
    <source>
        <dbReference type="SAM" id="Phobius"/>
    </source>
</evidence>
<organism evidence="2">
    <name type="scientific">viral metagenome</name>
    <dbReference type="NCBI Taxonomy" id="1070528"/>
    <lineage>
        <taxon>unclassified sequences</taxon>
        <taxon>metagenomes</taxon>
        <taxon>organismal metagenomes</taxon>
    </lineage>
</organism>
<protein>
    <submittedName>
        <fullName evidence="2">Uncharacterized protein</fullName>
    </submittedName>
</protein>
<evidence type="ECO:0000313" key="2">
    <source>
        <dbReference type="EMBL" id="QHT76349.1"/>
    </source>
</evidence>
<feature type="transmembrane region" description="Helical" evidence="1">
    <location>
        <begin position="1471"/>
        <end position="1491"/>
    </location>
</feature>
<sequence>MDNLINDIIDIYYSFLNENNFFKNIINDANFIKKQILIVETVNNFIKNKINKNMKELILNIITNDSHYNIFINIFVYKYCIIYIYLGIAYYYKDSKDLYISNLIDSSQTDILNTILTSSNISNIINYYIDIQNMLELFSIKNFDKIKIILSNNVIKYNSIIKLFNILGENYIIDYLMIDNNFHNIIKTLIFKLLYLIEDKKDILSIITPEGIIDNIEYKYIEILVSNEKKIINLDFIEKFLNLNKLSIKWADEIYEYLNNYYILKENNNSNINNCIDYLFNNKIIIPIVEDFVRYHKDTEIYLKDTIIESDNIKLRNLTKIKYIINKMNNIRNYHSPILIDYKLKLNIKNLFYKQYENRLAVLYNDNEEIKIIQKIQNIDYSADYELLIDLENIRNYAYNNFKHFSKHGISMKFNNTITAIRYTNINDKNKQLIETRISNEKIPVNIIGIAYTGSNKFINLMNTSTLININSLKQFNSDNKDNQNGFINFNKILPKKSNKLIYWLFNLEKDKILINKYINYNTDDSDTIIKLMLQEIFNNYIKLINNKLINYIDKLNNMTFYDLNKIIHIYDNIYFNLYPELKNEIISYIILEKIPQLKIEQDANDNKIYSYNPNMIKLPTIEVEYNSSDEELYDENIITHEYNPDTSICYHYIKWKEILKLSKNTEEFSQAIYDFAKQYLKSNNQGMNVCKSCNELLDITKFIYSGTYIEELNTFITTSIIINQNLETISKYSTYTRTIKNIERIIERISQIMNNTVYLGNDIIIKSRRRMLIKDIIDIILIHTNWLKNHQRNMTYYKNFGINKELTELFHFELKDDIFIINTSNIDHYKIIKYNNIIVYIIFILIIELTEGQIIFIRNNKIFNYKLFLKIQHSLFNNLFLRLNKDKIALNKLPLFCFILYYYSGIVVNNKIWLYNLDDNIKPKEKIVYIIQTQKIVIHTLLDLFNTIIEANLEDNKNYLYEIINNKFYIKIHSLFNNINLLNKNQEFNNKTYDIKENNISNKIEYIIISTNNTNNFNNIINTDYCFPETIKLENRNFKTNNTITELTTCPSGNFHKWQFEANDLICLECNKSYNQINKNNKEFNTDIYFDKLKSYHLKQLATKYCLDGSLHEIPDKNNICLKCHINISNIDNEYLNKYTNNLNNINNKKIIKYIDYTKKYNNKIKNKEKKIKSFINKIILKYNKYSNNKLEIYITQFIQTLISIVGEKVKINNDDIYLNETIIILNHDYKGNILNKNIIKKLIDFTIINKQIGNTMKNIMLLKENNMYLYYDLITFQYIGYSENNKNIIFVKNNIILTIKYSIYDCILLWGYEYKYINIYNNEINSHLINDIIRNRIINLKKILLQIKIIISSIKNNIVTSKHPIISEFIKNIKKMHIITSKKIFKNFKYIINNLFINYNIDNIENLVNNTNIDTNNISTVKLIINNNYLDVMELIKYNNYDCHIIFYILYNFNIIIDSFKKIKDDSNIITEISIMIIKIIYYMFNIYYKFNMDKEIRRLDYILINEPSYMDNSLKIYGYYQELLTDEEVNDINNNDEACNAIEEFNTFDIDEFDGNNDDIIESLGHNENYD</sequence>
<feature type="transmembrane region" description="Helical" evidence="1">
    <location>
        <begin position="838"/>
        <end position="858"/>
    </location>
</feature>
<dbReference type="EMBL" id="MN739896">
    <property type="protein sequence ID" value="QHT76349.1"/>
    <property type="molecule type" value="Genomic_DNA"/>
</dbReference>
<feature type="transmembrane region" description="Helical" evidence="1">
    <location>
        <begin position="70"/>
        <end position="92"/>
    </location>
</feature>
<proteinExistence type="predicted"/>
<keyword evidence="1" id="KW-0472">Membrane</keyword>
<feature type="transmembrane region" description="Helical" evidence="1">
    <location>
        <begin position="894"/>
        <end position="915"/>
    </location>
</feature>
<name>A0A6C0H787_9ZZZZ</name>
<reference evidence="2" key="1">
    <citation type="journal article" date="2020" name="Nature">
        <title>Giant virus diversity and host interactions through global metagenomics.</title>
        <authorList>
            <person name="Schulz F."/>
            <person name="Roux S."/>
            <person name="Paez-Espino D."/>
            <person name="Jungbluth S."/>
            <person name="Walsh D.A."/>
            <person name="Denef V.J."/>
            <person name="McMahon K.D."/>
            <person name="Konstantinidis K.T."/>
            <person name="Eloe-Fadrosh E.A."/>
            <person name="Kyrpides N.C."/>
            <person name="Woyke T."/>
        </authorList>
    </citation>
    <scope>NUCLEOTIDE SEQUENCE</scope>
    <source>
        <strain evidence="2">GVMAG-M-3300023179-82</strain>
    </source>
</reference>
<accession>A0A6C0H787</accession>